<accession>D5SYF7</accession>
<dbReference type="AlphaFoldDB" id="D5SYF7"/>
<protein>
    <submittedName>
        <fullName evidence="1">Uncharacterized protein</fullName>
    </submittedName>
</protein>
<evidence type="ECO:0000313" key="2">
    <source>
        <dbReference type="Proteomes" id="UP000002220"/>
    </source>
</evidence>
<dbReference type="EMBL" id="CP001744">
    <property type="protein sequence ID" value="ADG67685.1"/>
    <property type="molecule type" value="Genomic_DNA"/>
</dbReference>
<evidence type="ECO:0000313" key="1">
    <source>
        <dbReference type="EMBL" id="ADG67685.1"/>
    </source>
</evidence>
<dbReference type="STRING" id="521674.Plim_1855"/>
<sequence>MEFNFMEASLAQYDNDQILQAIVGMLHDSMFHAGVHHLRLFFIDSP</sequence>
<dbReference type="Proteomes" id="UP000002220">
    <property type="component" value="Chromosome"/>
</dbReference>
<name>D5SYF7_PLAL2</name>
<reference evidence="1 2" key="1">
    <citation type="journal article" date="2010" name="Stand. Genomic Sci.">
        <title>Complete genome sequence of Planctomyces limnophilus type strain (Mu 290).</title>
        <authorList>
            <person name="Labutti K."/>
            <person name="Sikorski J."/>
            <person name="Schneider S."/>
            <person name="Nolan M."/>
            <person name="Lucas S."/>
            <person name="Glavina Del Rio T."/>
            <person name="Tice H."/>
            <person name="Cheng J.F."/>
            <person name="Goodwin L."/>
            <person name="Pitluck S."/>
            <person name="Liolios K."/>
            <person name="Ivanova N."/>
            <person name="Mavromatis K."/>
            <person name="Mikhailova N."/>
            <person name="Pati A."/>
            <person name="Chen A."/>
            <person name="Palaniappan K."/>
            <person name="Land M."/>
            <person name="Hauser L."/>
            <person name="Chang Y.J."/>
            <person name="Jeffries C.D."/>
            <person name="Tindall B.J."/>
            <person name="Rohde M."/>
            <person name="Goker M."/>
            <person name="Woyke T."/>
            <person name="Bristow J."/>
            <person name="Eisen J.A."/>
            <person name="Markowitz V."/>
            <person name="Hugenholtz P."/>
            <person name="Kyrpides N.C."/>
            <person name="Klenk H.P."/>
            <person name="Lapidus A."/>
        </authorList>
    </citation>
    <scope>NUCLEOTIDE SEQUENCE [LARGE SCALE GENOMIC DNA]</scope>
    <source>
        <strain evidence="2">ATCC 43296 / DSM 3776 / IFAM 1008 / 290</strain>
    </source>
</reference>
<proteinExistence type="predicted"/>
<gene>
    <name evidence="1" type="ordered locus">Plim_1855</name>
</gene>
<dbReference type="KEGG" id="plm:Plim_1855"/>
<keyword evidence="2" id="KW-1185">Reference proteome</keyword>
<dbReference type="HOGENOM" id="CLU_3187128_0_0_0"/>
<organism evidence="1 2">
    <name type="scientific">Planctopirus limnophila (strain ATCC 43296 / DSM 3776 / IFAM 1008 / Mu 290)</name>
    <name type="common">Planctomyces limnophilus</name>
    <dbReference type="NCBI Taxonomy" id="521674"/>
    <lineage>
        <taxon>Bacteria</taxon>
        <taxon>Pseudomonadati</taxon>
        <taxon>Planctomycetota</taxon>
        <taxon>Planctomycetia</taxon>
        <taxon>Planctomycetales</taxon>
        <taxon>Planctomycetaceae</taxon>
        <taxon>Planctopirus</taxon>
    </lineage>
</organism>